<dbReference type="EMBL" id="GGEC01086395">
    <property type="protein sequence ID" value="MBX66879.1"/>
    <property type="molecule type" value="Transcribed_RNA"/>
</dbReference>
<accession>A0A2P2QIS1</accession>
<reference evidence="1" key="1">
    <citation type="submission" date="2018-02" db="EMBL/GenBank/DDBJ databases">
        <title>Rhizophora mucronata_Transcriptome.</title>
        <authorList>
            <person name="Meera S.P."/>
            <person name="Sreeshan A."/>
            <person name="Augustine A."/>
        </authorList>
    </citation>
    <scope>NUCLEOTIDE SEQUENCE</scope>
    <source>
        <tissue evidence="1">Leaf</tissue>
    </source>
</reference>
<protein>
    <submittedName>
        <fullName evidence="1">Uncharacterized protein</fullName>
    </submittedName>
</protein>
<sequence>MAKSLPIAKIHAHQSVFTEPGMTKI</sequence>
<evidence type="ECO:0000313" key="1">
    <source>
        <dbReference type="EMBL" id="MBX66879.1"/>
    </source>
</evidence>
<organism evidence="1">
    <name type="scientific">Rhizophora mucronata</name>
    <name type="common">Asiatic mangrove</name>
    <dbReference type="NCBI Taxonomy" id="61149"/>
    <lineage>
        <taxon>Eukaryota</taxon>
        <taxon>Viridiplantae</taxon>
        <taxon>Streptophyta</taxon>
        <taxon>Embryophyta</taxon>
        <taxon>Tracheophyta</taxon>
        <taxon>Spermatophyta</taxon>
        <taxon>Magnoliopsida</taxon>
        <taxon>eudicotyledons</taxon>
        <taxon>Gunneridae</taxon>
        <taxon>Pentapetalae</taxon>
        <taxon>rosids</taxon>
        <taxon>fabids</taxon>
        <taxon>Malpighiales</taxon>
        <taxon>Rhizophoraceae</taxon>
        <taxon>Rhizophora</taxon>
    </lineage>
</organism>
<dbReference type="AlphaFoldDB" id="A0A2P2QIS1"/>
<name>A0A2P2QIS1_RHIMU</name>
<proteinExistence type="predicted"/>